<evidence type="ECO:0000313" key="2">
    <source>
        <dbReference type="Proteomes" id="UP000828390"/>
    </source>
</evidence>
<evidence type="ECO:0008006" key="3">
    <source>
        <dbReference type="Google" id="ProtNLM"/>
    </source>
</evidence>
<dbReference type="AlphaFoldDB" id="A0A9D4BW71"/>
<proteinExistence type="predicted"/>
<protein>
    <recommendedName>
        <fullName evidence="3">Reverse transcriptase</fullName>
    </recommendedName>
</protein>
<sequence>MDDLTITTESHIQARWILSALGDIVSWAKMAFRPRKSIFLILRRGKVWQKIILRVQDRISHHLLTTPSSAWLNGLTPHWVIAETTQRASGSK</sequence>
<name>A0A9D4BW71_DREPO</name>
<dbReference type="EMBL" id="JAIWYP010000014">
    <property type="protein sequence ID" value="KAH3711647.1"/>
    <property type="molecule type" value="Genomic_DNA"/>
</dbReference>
<keyword evidence="2" id="KW-1185">Reference proteome</keyword>
<accession>A0A9D4BW71</accession>
<reference evidence="1" key="1">
    <citation type="journal article" date="2019" name="bioRxiv">
        <title>The Genome of the Zebra Mussel, Dreissena polymorpha: A Resource for Invasive Species Research.</title>
        <authorList>
            <person name="McCartney M.A."/>
            <person name="Auch B."/>
            <person name="Kono T."/>
            <person name="Mallez S."/>
            <person name="Zhang Y."/>
            <person name="Obille A."/>
            <person name="Becker A."/>
            <person name="Abrahante J.E."/>
            <person name="Garbe J."/>
            <person name="Badalamenti J.P."/>
            <person name="Herman A."/>
            <person name="Mangelson H."/>
            <person name="Liachko I."/>
            <person name="Sullivan S."/>
            <person name="Sone E.D."/>
            <person name="Koren S."/>
            <person name="Silverstein K.A.T."/>
            <person name="Beckman K.B."/>
            <person name="Gohl D.M."/>
        </authorList>
    </citation>
    <scope>NUCLEOTIDE SEQUENCE</scope>
    <source>
        <strain evidence="1">Duluth1</strain>
        <tissue evidence="1">Whole animal</tissue>
    </source>
</reference>
<reference evidence="1" key="2">
    <citation type="submission" date="2020-11" db="EMBL/GenBank/DDBJ databases">
        <authorList>
            <person name="McCartney M.A."/>
            <person name="Auch B."/>
            <person name="Kono T."/>
            <person name="Mallez S."/>
            <person name="Becker A."/>
            <person name="Gohl D.M."/>
            <person name="Silverstein K.A.T."/>
            <person name="Koren S."/>
            <person name="Bechman K.B."/>
            <person name="Herman A."/>
            <person name="Abrahante J.E."/>
            <person name="Garbe J."/>
        </authorList>
    </citation>
    <scope>NUCLEOTIDE SEQUENCE</scope>
    <source>
        <strain evidence="1">Duluth1</strain>
        <tissue evidence="1">Whole animal</tissue>
    </source>
</reference>
<organism evidence="1 2">
    <name type="scientific">Dreissena polymorpha</name>
    <name type="common">Zebra mussel</name>
    <name type="synonym">Mytilus polymorpha</name>
    <dbReference type="NCBI Taxonomy" id="45954"/>
    <lineage>
        <taxon>Eukaryota</taxon>
        <taxon>Metazoa</taxon>
        <taxon>Spiralia</taxon>
        <taxon>Lophotrochozoa</taxon>
        <taxon>Mollusca</taxon>
        <taxon>Bivalvia</taxon>
        <taxon>Autobranchia</taxon>
        <taxon>Heteroconchia</taxon>
        <taxon>Euheterodonta</taxon>
        <taxon>Imparidentia</taxon>
        <taxon>Neoheterodontei</taxon>
        <taxon>Myida</taxon>
        <taxon>Dreissenoidea</taxon>
        <taxon>Dreissenidae</taxon>
        <taxon>Dreissena</taxon>
    </lineage>
</organism>
<comment type="caution">
    <text evidence="1">The sequence shown here is derived from an EMBL/GenBank/DDBJ whole genome shotgun (WGS) entry which is preliminary data.</text>
</comment>
<dbReference type="Proteomes" id="UP000828390">
    <property type="component" value="Unassembled WGS sequence"/>
</dbReference>
<gene>
    <name evidence="1" type="ORF">DPMN_071318</name>
</gene>
<evidence type="ECO:0000313" key="1">
    <source>
        <dbReference type="EMBL" id="KAH3711647.1"/>
    </source>
</evidence>